<keyword evidence="3" id="KW-0328">Glycosyltransferase</keyword>
<keyword evidence="6" id="KW-1133">Transmembrane helix</keyword>
<dbReference type="Pfam" id="PF10034">
    <property type="entry name" value="Dpy19"/>
    <property type="match status" value="1"/>
</dbReference>
<accession>A0AA88YV58</accession>
<evidence type="ECO:0000256" key="5">
    <source>
        <dbReference type="ARBA" id="ARBA00022692"/>
    </source>
</evidence>
<evidence type="ECO:0000256" key="8">
    <source>
        <dbReference type="SAM" id="MobiDB-lite"/>
    </source>
</evidence>
<keyword evidence="5" id="KW-0812">Transmembrane</keyword>
<keyword evidence="10" id="KW-1185">Reference proteome</keyword>
<feature type="region of interest" description="Disordered" evidence="8">
    <location>
        <begin position="25"/>
        <end position="47"/>
    </location>
</feature>
<dbReference type="AlphaFoldDB" id="A0AA88YV58"/>
<evidence type="ECO:0000256" key="1">
    <source>
        <dbReference type="ARBA" id="ARBA00004141"/>
    </source>
</evidence>
<keyword evidence="7" id="KW-0472">Membrane</keyword>
<dbReference type="PANTHER" id="PTHR31488:SF1">
    <property type="entry name" value="C-MANNOSYLTRANSFERASE DPY19L1"/>
    <property type="match status" value="1"/>
</dbReference>
<gene>
    <name evidence="9" type="ORF">FSP39_013555</name>
</gene>
<comment type="caution">
    <text evidence="9">The sequence shown here is derived from an EMBL/GenBank/DDBJ whole genome shotgun (WGS) entry which is preliminary data.</text>
</comment>
<evidence type="ECO:0000256" key="7">
    <source>
        <dbReference type="ARBA" id="ARBA00023136"/>
    </source>
</evidence>
<sequence length="138" mass="16462">MGSLFGLFRIQSYFPLVQESDVKESSHNCSPIRRNREEEEEEELERTKKVYSMYSRKPAEEVKQTFIDLKVDYVILEDSWCTRRSKPGCGMAEIWDIEDEKNRNVETPLCTRLRKNPSPQFSRVFRNEVYDVLKVSKW</sequence>
<comment type="similarity">
    <text evidence="2">Belongs to the dpy-19 family.</text>
</comment>
<dbReference type="Proteomes" id="UP001186944">
    <property type="component" value="Unassembled WGS sequence"/>
</dbReference>
<comment type="subcellular location">
    <subcellularLocation>
        <location evidence="1">Membrane</location>
        <topology evidence="1">Multi-pass membrane protein</topology>
    </subcellularLocation>
</comment>
<evidence type="ECO:0000256" key="6">
    <source>
        <dbReference type="ARBA" id="ARBA00022989"/>
    </source>
</evidence>
<name>A0AA88YV58_PINIB</name>
<organism evidence="9 10">
    <name type="scientific">Pinctada imbricata</name>
    <name type="common">Atlantic pearl-oyster</name>
    <name type="synonym">Pinctada martensii</name>
    <dbReference type="NCBI Taxonomy" id="66713"/>
    <lineage>
        <taxon>Eukaryota</taxon>
        <taxon>Metazoa</taxon>
        <taxon>Spiralia</taxon>
        <taxon>Lophotrochozoa</taxon>
        <taxon>Mollusca</taxon>
        <taxon>Bivalvia</taxon>
        <taxon>Autobranchia</taxon>
        <taxon>Pteriomorphia</taxon>
        <taxon>Pterioida</taxon>
        <taxon>Pterioidea</taxon>
        <taxon>Pteriidae</taxon>
        <taxon>Pinctada</taxon>
    </lineage>
</organism>
<proteinExistence type="inferred from homology"/>
<dbReference type="PANTHER" id="PTHR31488">
    <property type="entry name" value="DPY-19-LIKE 1, LIKE (H. SAPIENS)"/>
    <property type="match status" value="1"/>
</dbReference>
<protein>
    <submittedName>
        <fullName evidence="9">Uncharacterized protein</fullName>
    </submittedName>
</protein>
<dbReference type="GO" id="GO:0000030">
    <property type="term" value="F:mannosyltransferase activity"/>
    <property type="evidence" value="ECO:0007669"/>
    <property type="project" value="TreeGrafter"/>
</dbReference>
<reference evidence="9" key="1">
    <citation type="submission" date="2019-08" db="EMBL/GenBank/DDBJ databases">
        <title>The improved chromosome-level genome for the pearl oyster Pinctada fucata martensii using PacBio sequencing and Hi-C.</title>
        <authorList>
            <person name="Zheng Z."/>
        </authorList>
    </citation>
    <scope>NUCLEOTIDE SEQUENCE</scope>
    <source>
        <strain evidence="9">ZZ-2019</strain>
        <tissue evidence="9">Adductor muscle</tissue>
    </source>
</reference>
<evidence type="ECO:0000256" key="4">
    <source>
        <dbReference type="ARBA" id="ARBA00022679"/>
    </source>
</evidence>
<dbReference type="EMBL" id="VSWD01000001">
    <property type="protein sequence ID" value="KAK3108696.1"/>
    <property type="molecule type" value="Genomic_DNA"/>
</dbReference>
<evidence type="ECO:0000313" key="10">
    <source>
        <dbReference type="Proteomes" id="UP001186944"/>
    </source>
</evidence>
<dbReference type="GO" id="GO:0005637">
    <property type="term" value="C:nuclear inner membrane"/>
    <property type="evidence" value="ECO:0007669"/>
    <property type="project" value="TreeGrafter"/>
</dbReference>
<evidence type="ECO:0000256" key="3">
    <source>
        <dbReference type="ARBA" id="ARBA00022676"/>
    </source>
</evidence>
<dbReference type="InterPro" id="IPR018732">
    <property type="entry name" value="Dpy-19/Dpy-19-like"/>
</dbReference>
<evidence type="ECO:0000313" key="9">
    <source>
        <dbReference type="EMBL" id="KAK3108696.1"/>
    </source>
</evidence>
<keyword evidence="4" id="KW-0808">Transferase</keyword>
<evidence type="ECO:0000256" key="2">
    <source>
        <dbReference type="ARBA" id="ARBA00008744"/>
    </source>
</evidence>